<reference evidence="2 3" key="1">
    <citation type="submission" date="2017-04" db="EMBL/GenBank/DDBJ databases">
        <authorList>
            <person name="Afonso C.L."/>
            <person name="Miller P.J."/>
            <person name="Scott M.A."/>
            <person name="Spackman E."/>
            <person name="Goraichik I."/>
            <person name="Dimitrov K.M."/>
            <person name="Suarez D.L."/>
            <person name="Swayne D.E."/>
        </authorList>
    </citation>
    <scope>NUCLEOTIDE SEQUENCE [LARGE SCALE GENOMIC DNA]</scope>
    <source>
        <strain evidence="2 3">DSM 3385</strain>
    </source>
</reference>
<gene>
    <name evidence="2" type="ORF">SAMN02746065_10889</name>
</gene>
<name>A0A1W2BHI6_9BACT</name>
<dbReference type="AlphaFoldDB" id="A0A1W2BHI6"/>
<dbReference type="InterPro" id="IPR029058">
    <property type="entry name" value="AB_hydrolase_fold"/>
</dbReference>
<proteinExistence type="predicted"/>
<protein>
    <recommendedName>
        <fullName evidence="1">Serine aminopeptidase S33 domain-containing protein</fullName>
    </recommendedName>
</protein>
<keyword evidence="3" id="KW-1185">Reference proteome</keyword>
<dbReference type="STRING" id="1121400.SAMN02746065_10889"/>
<accession>A0A1W2BHI6</accession>
<dbReference type="SUPFAM" id="SSF53474">
    <property type="entry name" value="alpha/beta-Hydrolases"/>
    <property type="match status" value="1"/>
</dbReference>
<dbReference type="Proteomes" id="UP000192418">
    <property type="component" value="Unassembled WGS sequence"/>
</dbReference>
<dbReference type="InterPro" id="IPR022742">
    <property type="entry name" value="Hydrolase_4"/>
</dbReference>
<evidence type="ECO:0000259" key="1">
    <source>
        <dbReference type="Pfam" id="PF12146"/>
    </source>
</evidence>
<dbReference type="PANTHER" id="PTHR42103">
    <property type="entry name" value="ALPHA/BETA-HYDROLASES SUPERFAMILY PROTEIN"/>
    <property type="match status" value="1"/>
</dbReference>
<dbReference type="RefSeq" id="WP_084068584.1">
    <property type="nucleotide sequence ID" value="NZ_FWXY01000008.1"/>
</dbReference>
<feature type="domain" description="Serine aminopeptidase S33" evidence="1">
    <location>
        <begin position="28"/>
        <end position="131"/>
    </location>
</feature>
<dbReference type="PANTHER" id="PTHR42103:SF2">
    <property type="entry name" value="AB HYDROLASE-1 DOMAIN-CONTAINING PROTEIN"/>
    <property type="match status" value="1"/>
</dbReference>
<sequence length="203" mass="22421">MKEKVDIAFENGQLEGVFQGAGNQSGVILTHPHPEYGGNMDNVVVRTMEQAYLDNGYATLRFNFRGTGKSTGDYNTFFDLCADVTAATSFLKAQGISNLAVAGYSFGSWVNAHTVFKKTAPLHQLLVSPPVSFMDFTDVSGFSHPCFVICGDRDEYAHASELKGHLKRWNIRAFKEISGCDHFYSGMDKFLYASVVQCIDHHG</sequence>
<dbReference type="Gene3D" id="3.40.50.1820">
    <property type="entry name" value="alpha/beta hydrolase"/>
    <property type="match status" value="1"/>
</dbReference>
<organism evidence="2 3">
    <name type="scientific">Desulfocicer vacuolatum DSM 3385</name>
    <dbReference type="NCBI Taxonomy" id="1121400"/>
    <lineage>
        <taxon>Bacteria</taxon>
        <taxon>Pseudomonadati</taxon>
        <taxon>Thermodesulfobacteriota</taxon>
        <taxon>Desulfobacteria</taxon>
        <taxon>Desulfobacterales</taxon>
        <taxon>Desulfobacteraceae</taxon>
        <taxon>Desulfocicer</taxon>
    </lineage>
</organism>
<evidence type="ECO:0000313" key="2">
    <source>
        <dbReference type="EMBL" id="SMC72220.1"/>
    </source>
</evidence>
<evidence type="ECO:0000313" key="3">
    <source>
        <dbReference type="Proteomes" id="UP000192418"/>
    </source>
</evidence>
<dbReference type="Pfam" id="PF12146">
    <property type="entry name" value="Hydrolase_4"/>
    <property type="match status" value="1"/>
</dbReference>
<dbReference type="EMBL" id="FWXY01000008">
    <property type="protein sequence ID" value="SMC72220.1"/>
    <property type="molecule type" value="Genomic_DNA"/>
</dbReference>
<dbReference type="OrthoDB" id="9800435at2"/>